<gene>
    <name evidence="2" type="ORF">A2571_01290</name>
</gene>
<reference evidence="2 3" key="1">
    <citation type="journal article" date="2016" name="Nat. Commun.">
        <title>Thousands of microbial genomes shed light on interconnected biogeochemical processes in an aquifer system.</title>
        <authorList>
            <person name="Anantharaman K."/>
            <person name="Brown C.T."/>
            <person name="Hug L.A."/>
            <person name="Sharon I."/>
            <person name="Castelle C.J."/>
            <person name="Probst A.J."/>
            <person name="Thomas B.C."/>
            <person name="Singh A."/>
            <person name="Wilkins M.J."/>
            <person name="Karaoz U."/>
            <person name="Brodie E.L."/>
            <person name="Williams K.H."/>
            <person name="Hubbard S.S."/>
            <person name="Banfield J.F."/>
        </authorList>
    </citation>
    <scope>NUCLEOTIDE SEQUENCE [LARGE SCALE GENOMIC DNA]</scope>
</reference>
<keyword evidence="1" id="KW-1133">Transmembrane helix</keyword>
<feature type="transmembrane region" description="Helical" evidence="1">
    <location>
        <begin position="107"/>
        <end position="131"/>
    </location>
</feature>
<evidence type="ECO:0000313" key="3">
    <source>
        <dbReference type="Proteomes" id="UP000177043"/>
    </source>
</evidence>
<sequence length="143" mass="16404">MMSEAEKEEYKVQKEILFTVVRGRFEILPIISALSGALLVVATFNPKLIPVTIVVKVILAVLLFIIPLSLFGYLWELKIAEDKAMEWFEQFGGVNNKRSHIETILAYFPWIMFCVISVAIILIVIIIFVPVDMFSQKLWTKIL</sequence>
<dbReference type="AlphaFoldDB" id="A0A1G2QCV0"/>
<protein>
    <submittedName>
        <fullName evidence="2">Uncharacterized protein</fullName>
    </submittedName>
</protein>
<dbReference type="STRING" id="1802438.A2571_01290"/>
<dbReference type="Proteomes" id="UP000177043">
    <property type="component" value="Unassembled WGS sequence"/>
</dbReference>
<dbReference type="EMBL" id="MHTJ01000003">
    <property type="protein sequence ID" value="OHA58396.1"/>
    <property type="molecule type" value="Genomic_DNA"/>
</dbReference>
<evidence type="ECO:0000313" key="2">
    <source>
        <dbReference type="EMBL" id="OHA58396.1"/>
    </source>
</evidence>
<proteinExistence type="predicted"/>
<organism evidence="2 3">
    <name type="scientific">Candidatus Vogelbacteria bacterium RIFOXYD1_FULL_44_32</name>
    <dbReference type="NCBI Taxonomy" id="1802438"/>
    <lineage>
        <taxon>Bacteria</taxon>
        <taxon>Candidatus Vogeliibacteriota</taxon>
    </lineage>
</organism>
<keyword evidence="1" id="KW-0472">Membrane</keyword>
<comment type="caution">
    <text evidence="2">The sequence shown here is derived from an EMBL/GenBank/DDBJ whole genome shotgun (WGS) entry which is preliminary data.</text>
</comment>
<accession>A0A1G2QCV0</accession>
<feature type="transmembrane region" description="Helical" evidence="1">
    <location>
        <begin position="57"/>
        <end position="75"/>
    </location>
</feature>
<evidence type="ECO:0000256" key="1">
    <source>
        <dbReference type="SAM" id="Phobius"/>
    </source>
</evidence>
<name>A0A1G2QCV0_9BACT</name>
<feature type="transmembrane region" description="Helical" evidence="1">
    <location>
        <begin position="27"/>
        <end position="45"/>
    </location>
</feature>
<keyword evidence="1" id="KW-0812">Transmembrane</keyword>